<dbReference type="Gene3D" id="3.40.250.10">
    <property type="entry name" value="Rhodanese-like domain"/>
    <property type="match status" value="2"/>
</dbReference>
<protein>
    <submittedName>
        <fullName evidence="3">MBL fold metallo-hydrolase</fullName>
    </submittedName>
</protein>
<dbReference type="InterPro" id="IPR036866">
    <property type="entry name" value="RibonucZ/Hydroxyglut_hydro"/>
</dbReference>
<dbReference type="InterPro" id="IPR044528">
    <property type="entry name" value="POD-like_MBL-fold"/>
</dbReference>
<dbReference type="Gene3D" id="3.60.15.10">
    <property type="entry name" value="Ribonuclease Z/Hydroxyacylglutathione hydrolase-like"/>
    <property type="match status" value="1"/>
</dbReference>
<evidence type="ECO:0000313" key="3">
    <source>
        <dbReference type="EMBL" id="MEJ8278852.1"/>
    </source>
</evidence>
<dbReference type="CDD" id="cd07724">
    <property type="entry name" value="POD-like_MBL-fold"/>
    <property type="match status" value="1"/>
</dbReference>
<evidence type="ECO:0000313" key="4">
    <source>
        <dbReference type="Proteomes" id="UP001364211"/>
    </source>
</evidence>
<sequence>MILTQYYLECLSQASYLVGDETTGRAVVVDPRRDVGEYVADAAAHGLTIVGVIDTHFHADFLAGHLELAERTGAWIGFGDEARPEFPARLLADGERIALGDVVLEVLATPGHTPESISVLVWEHAGDTVPHSVLTGDTLFVGDVGRPDLLASIGVTADELGRRLHASVARLMELPDAVRVLPGHGAGSACGKNLSTERASTIGDQRRDNLACRPMDVEDFLAMVTAGQPAAPGYFVHDAIANRREHELFDPARPARPLLAAEVDDLLDRGAVLLDARDADAFAAGHLPRSLSVPLDGRFAETAGTVVDPARDVVVVAPQDREEEVVTRLARIGADRVVGYLRDPEPVLAAPGRTQRSERVDAATLAGMLAGPGRPEVLDVRNRGELAAGAVPGARQIPLAELPHRLDEVARDRTVVVHCAGGYRSGVAASLLRRAGFVDVRDLAGGYAAWAALPEQQRRRADVVAHLHHQLAVAADWHPDLPARG</sequence>
<dbReference type="SMART" id="SM00450">
    <property type="entry name" value="RHOD"/>
    <property type="match status" value="2"/>
</dbReference>
<evidence type="ECO:0000256" key="1">
    <source>
        <dbReference type="ARBA" id="ARBA00022723"/>
    </source>
</evidence>
<proteinExistence type="predicted"/>
<accession>A0ABU8T557</accession>
<reference evidence="3 4" key="1">
    <citation type="submission" date="2024-03" db="EMBL/GenBank/DDBJ databases">
        <title>Draft genome sequence of Pseudonocardia sp. DW16-2.</title>
        <authorList>
            <person name="Duangmal K."/>
        </authorList>
    </citation>
    <scope>NUCLEOTIDE SEQUENCE [LARGE SCALE GENOMIC DNA]</scope>
    <source>
        <strain evidence="3 4">DW16-2</strain>
    </source>
</reference>
<dbReference type="InterPro" id="IPR051682">
    <property type="entry name" value="Mito_Persulfide_Diox"/>
</dbReference>
<dbReference type="PANTHER" id="PTHR43084:SF1">
    <property type="entry name" value="PERSULFIDE DIOXYGENASE ETHE1, MITOCHONDRIAL"/>
    <property type="match status" value="1"/>
</dbReference>
<dbReference type="Pfam" id="PF00581">
    <property type="entry name" value="Rhodanese"/>
    <property type="match status" value="2"/>
</dbReference>
<feature type="domain" description="Rhodanese" evidence="2">
    <location>
        <begin position="267"/>
        <end position="316"/>
    </location>
</feature>
<dbReference type="CDD" id="cd00158">
    <property type="entry name" value="RHOD"/>
    <property type="match status" value="1"/>
</dbReference>
<keyword evidence="1" id="KW-0479">Metal-binding</keyword>
<comment type="caution">
    <text evidence="3">The sequence shown here is derived from an EMBL/GenBank/DDBJ whole genome shotgun (WGS) entry which is preliminary data.</text>
</comment>
<dbReference type="InterPro" id="IPR001763">
    <property type="entry name" value="Rhodanese-like_dom"/>
</dbReference>
<dbReference type="Pfam" id="PF00753">
    <property type="entry name" value="Lactamase_B"/>
    <property type="match status" value="1"/>
</dbReference>
<evidence type="ECO:0000259" key="2">
    <source>
        <dbReference type="PROSITE" id="PS50206"/>
    </source>
</evidence>
<dbReference type="PROSITE" id="PS50206">
    <property type="entry name" value="RHODANESE_3"/>
    <property type="match status" value="2"/>
</dbReference>
<organism evidence="3 4">
    <name type="scientific">Pseudonocardia spirodelae</name>
    <dbReference type="NCBI Taxonomy" id="3133431"/>
    <lineage>
        <taxon>Bacteria</taxon>
        <taxon>Bacillati</taxon>
        <taxon>Actinomycetota</taxon>
        <taxon>Actinomycetes</taxon>
        <taxon>Pseudonocardiales</taxon>
        <taxon>Pseudonocardiaceae</taxon>
        <taxon>Pseudonocardia</taxon>
    </lineage>
</organism>
<gene>
    <name evidence="3" type="ORF">WJX68_07910</name>
</gene>
<dbReference type="SMART" id="SM00849">
    <property type="entry name" value="Lactamase_B"/>
    <property type="match status" value="1"/>
</dbReference>
<dbReference type="Proteomes" id="UP001364211">
    <property type="component" value="Unassembled WGS sequence"/>
</dbReference>
<keyword evidence="4" id="KW-1185">Reference proteome</keyword>
<feature type="domain" description="Rhodanese" evidence="2">
    <location>
        <begin position="371"/>
        <end position="459"/>
    </location>
</feature>
<dbReference type="EMBL" id="JBBJUP010000005">
    <property type="protein sequence ID" value="MEJ8278852.1"/>
    <property type="molecule type" value="Genomic_DNA"/>
</dbReference>
<dbReference type="SUPFAM" id="SSF56281">
    <property type="entry name" value="Metallo-hydrolase/oxidoreductase"/>
    <property type="match status" value="1"/>
</dbReference>
<dbReference type="InterPro" id="IPR001279">
    <property type="entry name" value="Metallo-B-lactamas"/>
</dbReference>
<name>A0ABU8T557_9PSEU</name>
<dbReference type="PANTHER" id="PTHR43084">
    <property type="entry name" value="PERSULFIDE DIOXYGENASE ETHE1"/>
    <property type="match status" value="1"/>
</dbReference>
<dbReference type="SUPFAM" id="SSF52821">
    <property type="entry name" value="Rhodanese/Cell cycle control phosphatase"/>
    <property type="match status" value="2"/>
</dbReference>
<dbReference type="InterPro" id="IPR036873">
    <property type="entry name" value="Rhodanese-like_dom_sf"/>
</dbReference>
<dbReference type="RefSeq" id="WP_340287533.1">
    <property type="nucleotide sequence ID" value="NZ_JBBJUP010000005.1"/>
</dbReference>